<sequence>MSFFKIATMLCLSVVMFACQPEQAETAKPQSEGSEATKNITAPVFVGTTLDGRTVSSASLAGKAYIVNFFASWCPPCRAEMPDMVALQSEYEQNGFTFVGITVDEDLSKARAFVSDYGINFPVVVADQQILDTYSSYVEGGLRAIPTSFVVGADGSLQSVLLGPQSKMAFDNLIREAINAGG</sequence>
<comment type="caution">
    <text evidence="4">The sequence shown here is derived from an EMBL/GenBank/DDBJ whole genome shotgun (WGS) entry which is preliminary data.</text>
</comment>
<dbReference type="RefSeq" id="WP_110024112.1">
    <property type="nucleotide sequence ID" value="NZ_PDNZ01000008.1"/>
</dbReference>
<evidence type="ECO:0000313" key="5">
    <source>
        <dbReference type="Proteomes" id="UP000246278"/>
    </source>
</evidence>
<dbReference type="GO" id="GO:0016209">
    <property type="term" value="F:antioxidant activity"/>
    <property type="evidence" value="ECO:0007669"/>
    <property type="project" value="InterPro"/>
</dbReference>
<dbReference type="PROSITE" id="PS51352">
    <property type="entry name" value="THIOREDOXIN_2"/>
    <property type="match status" value="1"/>
</dbReference>
<proteinExistence type="predicted"/>
<dbReference type="PROSITE" id="PS00194">
    <property type="entry name" value="THIOREDOXIN_1"/>
    <property type="match status" value="1"/>
</dbReference>
<dbReference type="OrthoDB" id="1098640at2"/>
<reference evidence="5" key="1">
    <citation type="submission" date="2017-10" db="EMBL/GenBank/DDBJ databases">
        <authorList>
            <person name="Gaisin V.A."/>
            <person name="Rysina M.S."/>
            <person name="Grouzdev D.S."/>
        </authorList>
    </citation>
    <scope>NUCLEOTIDE SEQUENCE [LARGE SCALE GENOMIC DNA]</scope>
    <source>
        <strain evidence="5">V1</strain>
    </source>
</reference>
<dbReference type="Pfam" id="PF00578">
    <property type="entry name" value="AhpC-TSA"/>
    <property type="match status" value="1"/>
</dbReference>
<dbReference type="InterPro" id="IPR017937">
    <property type="entry name" value="Thioredoxin_CS"/>
</dbReference>
<keyword evidence="2" id="KW-0732">Signal</keyword>
<evidence type="ECO:0000259" key="3">
    <source>
        <dbReference type="PROSITE" id="PS51352"/>
    </source>
</evidence>
<evidence type="ECO:0000256" key="1">
    <source>
        <dbReference type="ARBA" id="ARBA00023284"/>
    </source>
</evidence>
<protein>
    <submittedName>
        <fullName evidence="4">Redoxin</fullName>
    </submittedName>
</protein>
<gene>
    <name evidence="4" type="ORF">CR164_11335</name>
</gene>
<dbReference type="EMBL" id="PDNZ01000008">
    <property type="protein sequence ID" value="PWW81324.1"/>
    <property type="molecule type" value="Genomic_DNA"/>
</dbReference>
<keyword evidence="5" id="KW-1185">Reference proteome</keyword>
<organism evidence="4 5">
    <name type="scientific">Prosthecochloris marina</name>
    <dbReference type="NCBI Taxonomy" id="2017681"/>
    <lineage>
        <taxon>Bacteria</taxon>
        <taxon>Pseudomonadati</taxon>
        <taxon>Chlorobiota</taxon>
        <taxon>Chlorobiia</taxon>
        <taxon>Chlorobiales</taxon>
        <taxon>Chlorobiaceae</taxon>
        <taxon>Prosthecochloris</taxon>
    </lineage>
</organism>
<dbReference type="PANTHER" id="PTHR42852:SF13">
    <property type="entry name" value="PROTEIN DIPZ"/>
    <property type="match status" value="1"/>
</dbReference>
<dbReference type="GO" id="GO:0016491">
    <property type="term" value="F:oxidoreductase activity"/>
    <property type="evidence" value="ECO:0007669"/>
    <property type="project" value="InterPro"/>
</dbReference>
<feature type="chain" id="PRO_5016240697" evidence="2">
    <location>
        <begin position="25"/>
        <end position="182"/>
    </location>
</feature>
<keyword evidence="1" id="KW-0676">Redox-active center</keyword>
<dbReference type="PROSITE" id="PS51257">
    <property type="entry name" value="PROKAR_LIPOPROTEIN"/>
    <property type="match status" value="1"/>
</dbReference>
<dbReference type="CDD" id="cd02966">
    <property type="entry name" value="TlpA_like_family"/>
    <property type="match status" value="1"/>
</dbReference>
<evidence type="ECO:0000256" key="2">
    <source>
        <dbReference type="SAM" id="SignalP"/>
    </source>
</evidence>
<dbReference type="InterPro" id="IPR050553">
    <property type="entry name" value="Thioredoxin_ResA/DsbE_sf"/>
</dbReference>
<dbReference type="InterPro" id="IPR000866">
    <property type="entry name" value="AhpC/TSA"/>
</dbReference>
<evidence type="ECO:0000313" key="4">
    <source>
        <dbReference type="EMBL" id="PWW81324.1"/>
    </source>
</evidence>
<dbReference type="PANTHER" id="PTHR42852">
    <property type="entry name" value="THIOL:DISULFIDE INTERCHANGE PROTEIN DSBE"/>
    <property type="match status" value="1"/>
</dbReference>
<feature type="signal peptide" evidence="2">
    <location>
        <begin position="1"/>
        <end position="24"/>
    </location>
</feature>
<dbReference type="InterPro" id="IPR013766">
    <property type="entry name" value="Thioredoxin_domain"/>
</dbReference>
<feature type="domain" description="Thioredoxin" evidence="3">
    <location>
        <begin position="36"/>
        <end position="179"/>
    </location>
</feature>
<name>A0A317T3Z9_9CHLB</name>
<dbReference type="AlphaFoldDB" id="A0A317T3Z9"/>
<accession>A0A317T3Z9</accession>
<dbReference type="Gene3D" id="3.40.30.10">
    <property type="entry name" value="Glutaredoxin"/>
    <property type="match status" value="1"/>
</dbReference>
<dbReference type="SUPFAM" id="SSF52833">
    <property type="entry name" value="Thioredoxin-like"/>
    <property type="match status" value="1"/>
</dbReference>
<dbReference type="InterPro" id="IPR036249">
    <property type="entry name" value="Thioredoxin-like_sf"/>
</dbReference>
<dbReference type="Proteomes" id="UP000246278">
    <property type="component" value="Unassembled WGS sequence"/>
</dbReference>